<sequence>MGRTKEIARRSTVDGAPLKRHHSTAPPRGRKAVKRPLLDNPSTSSEISQDEEATALVLPNLGKFSNTDLTAGLSLLYASIGSCSTALVDRYDATVREVLSKEYNQALEERDSALNKLDNMGAELMEVQNSLSKAQAEFESGKKAWDAEKKALTKILDKEFNIFGTELNKVLENFSNSRAELEQTSKEQDILELGKKVLEAERMEMAEKMEMVEKIEMANKEKENAYCKGYLDGWFKKPHAYVLAWHEAKLADEVTDHCVLQMMRKLPKSLV</sequence>
<protein>
    <submittedName>
        <fullName evidence="3">Uncharacterized protein</fullName>
    </submittedName>
</protein>
<evidence type="ECO:0000256" key="2">
    <source>
        <dbReference type="SAM" id="MobiDB-lite"/>
    </source>
</evidence>
<feature type="coiled-coil region" evidence="1">
    <location>
        <begin position="167"/>
        <end position="225"/>
    </location>
</feature>
<dbReference type="EMBL" id="PDCK01000043">
    <property type="protein sequence ID" value="PRQ34105.1"/>
    <property type="molecule type" value="Genomic_DNA"/>
</dbReference>
<evidence type="ECO:0000313" key="3">
    <source>
        <dbReference type="EMBL" id="PRQ34105.1"/>
    </source>
</evidence>
<organism evidence="3 4">
    <name type="scientific">Rosa chinensis</name>
    <name type="common">China rose</name>
    <dbReference type="NCBI Taxonomy" id="74649"/>
    <lineage>
        <taxon>Eukaryota</taxon>
        <taxon>Viridiplantae</taxon>
        <taxon>Streptophyta</taxon>
        <taxon>Embryophyta</taxon>
        <taxon>Tracheophyta</taxon>
        <taxon>Spermatophyta</taxon>
        <taxon>Magnoliopsida</taxon>
        <taxon>eudicotyledons</taxon>
        <taxon>Gunneridae</taxon>
        <taxon>Pentapetalae</taxon>
        <taxon>rosids</taxon>
        <taxon>fabids</taxon>
        <taxon>Rosales</taxon>
        <taxon>Rosaceae</taxon>
        <taxon>Rosoideae</taxon>
        <taxon>Rosoideae incertae sedis</taxon>
        <taxon>Rosa</taxon>
    </lineage>
</organism>
<dbReference type="AlphaFoldDB" id="A0A2P6QIV3"/>
<proteinExistence type="predicted"/>
<gene>
    <name evidence="3" type="ORF">RchiOBHm_Chr5g0065151</name>
</gene>
<feature type="region of interest" description="Disordered" evidence="2">
    <location>
        <begin position="1"/>
        <end position="50"/>
    </location>
</feature>
<reference evidence="3 4" key="1">
    <citation type="journal article" date="2018" name="Nat. Genet.">
        <title>The Rosa genome provides new insights in the design of modern roses.</title>
        <authorList>
            <person name="Bendahmane M."/>
        </authorList>
    </citation>
    <scope>NUCLEOTIDE SEQUENCE [LARGE SCALE GENOMIC DNA]</scope>
    <source>
        <strain evidence="4">cv. Old Blush</strain>
    </source>
</reference>
<name>A0A2P6QIV3_ROSCH</name>
<accession>A0A2P6QIV3</accession>
<dbReference type="OrthoDB" id="10347279at2759"/>
<keyword evidence="4" id="KW-1185">Reference proteome</keyword>
<comment type="caution">
    <text evidence="3">The sequence shown here is derived from an EMBL/GenBank/DDBJ whole genome shotgun (WGS) entry which is preliminary data.</text>
</comment>
<keyword evidence="1" id="KW-0175">Coiled coil</keyword>
<feature type="compositionally biased region" description="Basic and acidic residues" evidence="2">
    <location>
        <begin position="1"/>
        <end position="12"/>
    </location>
</feature>
<dbReference type="Proteomes" id="UP000238479">
    <property type="component" value="Chromosome 5"/>
</dbReference>
<feature type="coiled-coil region" evidence="1">
    <location>
        <begin position="96"/>
        <end position="137"/>
    </location>
</feature>
<dbReference type="Gramene" id="PRQ34105">
    <property type="protein sequence ID" value="PRQ34105"/>
    <property type="gene ID" value="RchiOBHm_Chr5g0065151"/>
</dbReference>
<evidence type="ECO:0000256" key="1">
    <source>
        <dbReference type="SAM" id="Coils"/>
    </source>
</evidence>
<feature type="compositionally biased region" description="Basic residues" evidence="2">
    <location>
        <begin position="18"/>
        <end position="34"/>
    </location>
</feature>
<evidence type="ECO:0000313" key="4">
    <source>
        <dbReference type="Proteomes" id="UP000238479"/>
    </source>
</evidence>